<dbReference type="CDD" id="cd00093">
    <property type="entry name" value="HTH_XRE"/>
    <property type="match status" value="1"/>
</dbReference>
<dbReference type="InterPro" id="IPR011051">
    <property type="entry name" value="RmlC_Cupin_sf"/>
</dbReference>
<dbReference type="InterPro" id="IPR014710">
    <property type="entry name" value="RmlC-like_jellyroll"/>
</dbReference>
<keyword evidence="5" id="KW-1185">Reference proteome</keyword>
<dbReference type="Proteomes" id="UP000705283">
    <property type="component" value="Unassembled WGS sequence"/>
</dbReference>
<dbReference type="EMBL" id="JADMKS010000008">
    <property type="protein sequence ID" value="MBF6638638.1"/>
    <property type="molecule type" value="Genomic_DNA"/>
</dbReference>
<evidence type="ECO:0000313" key="5">
    <source>
        <dbReference type="Proteomes" id="UP000192722"/>
    </source>
</evidence>
<dbReference type="EMBL" id="MRWD01000033">
    <property type="protein sequence ID" value="ORJ20564.1"/>
    <property type="molecule type" value="Genomic_DNA"/>
</dbReference>
<gene>
    <name evidence="4" type="ORF">BS639_14170</name>
    <name evidence="3" type="ORF">ITX54_18380</name>
</gene>
<reference evidence="4 5" key="2">
    <citation type="journal article" date="2017" name="Int. J. Syst. Evol. Microbiol.">
        <title>Rouxiella badensis sp. nov. and Rouxiella silvae sp. nov. isolated from peat bog soil in Germany and emendation of the genus description.</title>
        <authorList>
            <person name="Le Fleche-Mateos A."/>
            <person name="Kugler J.H."/>
            <person name="Hansen S.H."/>
            <person name="Syldatk C."/>
            <person name="Hausmann R."/>
            <person name="Lomprez F."/>
            <person name="Vandenbogaert M."/>
            <person name="Manuguerra J.C."/>
            <person name="Grimont P.A."/>
        </authorList>
    </citation>
    <scope>NUCLEOTIDE SEQUENCE [LARGE SCALE GENOMIC DNA]</scope>
    <source>
        <strain evidence="4 5">213</strain>
    </source>
</reference>
<dbReference type="PROSITE" id="PS50943">
    <property type="entry name" value="HTH_CROC1"/>
    <property type="match status" value="1"/>
</dbReference>
<dbReference type="InterPro" id="IPR050807">
    <property type="entry name" value="TransReg_Diox_bact_type"/>
</dbReference>
<comment type="caution">
    <text evidence="3">The sequence shown here is derived from an EMBL/GenBank/DDBJ whole genome shotgun (WGS) entry which is preliminary data.</text>
</comment>
<dbReference type="CDD" id="cd02209">
    <property type="entry name" value="cupin_XRE_C"/>
    <property type="match status" value="1"/>
</dbReference>
<dbReference type="InterPro" id="IPR001387">
    <property type="entry name" value="Cro/C1-type_HTH"/>
</dbReference>
<dbReference type="Pfam" id="PF07883">
    <property type="entry name" value="Cupin_2"/>
    <property type="match status" value="1"/>
</dbReference>
<dbReference type="SUPFAM" id="SSF51182">
    <property type="entry name" value="RmlC-like cupins"/>
    <property type="match status" value="1"/>
</dbReference>
<dbReference type="SUPFAM" id="SSF47413">
    <property type="entry name" value="lambda repressor-like DNA-binding domains"/>
    <property type="match status" value="1"/>
</dbReference>
<evidence type="ECO:0000313" key="6">
    <source>
        <dbReference type="Proteomes" id="UP000705283"/>
    </source>
</evidence>
<dbReference type="Gene3D" id="1.10.260.40">
    <property type="entry name" value="lambda repressor-like DNA-binding domains"/>
    <property type="match status" value="1"/>
</dbReference>
<evidence type="ECO:0000313" key="3">
    <source>
        <dbReference type="EMBL" id="MBF6638638.1"/>
    </source>
</evidence>
<dbReference type="InterPro" id="IPR010982">
    <property type="entry name" value="Lambda_DNA-bd_dom_sf"/>
</dbReference>
<dbReference type="InterPro" id="IPR013096">
    <property type="entry name" value="Cupin_2"/>
</dbReference>
<proteinExistence type="predicted"/>
<feature type="domain" description="HTH cro/C1-type" evidence="2">
    <location>
        <begin position="24"/>
        <end position="78"/>
    </location>
</feature>
<accession>A0AA41BYG5</accession>
<evidence type="ECO:0000256" key="1">
    <source>
        <dbReference type="ARBA" id="ARBA00023125"/>
    </source>
</evidence>
<reference evidence="3" key="4">
    <citation type="submission" date="2022-09" db="EMBL/GenBank/DDBJ databases">
        <title>Rouxiella aceris sp. nov., isolated from tree sap and emended description of the genus Rhouxiella.</title>
        <authorList>
            <person name="Kim I.S."/>
        </authorList>
    </citation>
    <scope>NUCLEOTIDE SEQUENCE</scope>
    <source>
        <strain evidence="3">SAP-2</strain>
    </source>
</reference>
<dbReference type="SMART" id="SM00530">
    <property type="entry name" value="HTH_XRE"/>
    <property type="match status" value="1"/>
</dbReference>
<reference evidence="3" key="3">
    <citation type="submission" date="2020-11" db="EMBL/GenBank/DDBJ databases">
        <authorList>
            <person name="Lee S.D."/>
        </authorList>
    </citation>
    <scope>NUCLEOTIDE SEQUENCE</scope>
    <source>
        <strain evidence="3">SAP-2</strain>
    </source>
</reference>
<evidence type="ECO:0000259" key="2">
    <source>
        <dbReference type="PROSITE" id="PS50943"/>
    </source>
</evidence>
<organism evidence="3 6">
    <name type="scientific">Rouxiella silvae</name>
    <dbReference type="NCBI Taxonomy" id="1646373"/>
    <lineage>
        <taxon>Bacteria</taxon>
        <taxon>Pseudomonadati</taxon>
        <taxon>Pseudomonadota</taxon>
        <taxon>Gammaproteobacteria</taxon>
        <taxon>Enterobacterales</taxon>
        <taxon>Yersiniaceae</taxon>
        <taxon>Rouxiella</taxon>
    </lineage>
</organism>
<dbReference type="GO" id="GO:0003677">
    <property type="term" value="F:DNA binding"/>
    <property type="evidence" value="ECO:0007669"/>
    <property type="project" value="UniProtKB-KW"/>
</dbReference>
<dbReference type="GO" id="GO:0003700">
    <property type="term" value="F:DNA-binding transcription factor activity"/>
    <property type="evidence" value="ECO:0007669"/>
    <property type="project" value="TreeGrafter"/>
</dbReference>
<name>A0AA41BYG5_9GAMM</name>
<dbReference type="AlphaFoldDB" id="A0AA41BYG5"/>
<dbReference type="Pfam" id="PF01381">
    <property type="entry name" value="HTH_3"/>
    <property type="match status" value="1"/>
</dbReference>
<reference evidence="4" key="1">
    <citation type="submission" date="2016-12" db="EMBL/GenBank/DDBJ databases">
        <authorList>
            <person name="Le Fleche-Mateos A."/>
        </authorList>
    </citation>
    <scope>NUCLEOTIDE SEQUENCE</scope>
    <source>
        <strain evidence="4">213</strain>
    </source>
</reference>
<dbReference type="Proteomes" id="UP000192722">
    <property type="component" value="Unassembled WGS sequence"/>
</dbReference>
<dbReference type="PANTHER" id="PTHR46797">
    <property type="entry name" value="HTH-TYPE TRANSCRIPTIONAL REGULATOR"/>
    <property type="match status" value="1"/>
</dbReference>
<sequence length="203" mass="22636">MTKSNLKGSEPVVSSLEADIGLRLKKMRKARNLTISELATLAGVSAGTISQIERNLTNPTIRMLEQLRQVLNVPLTTFLEGDEAVTQGIEHYIRREKDRPHFHVGKHGIAKSLLSPQGDYDIKFMLIDVPAQTRSEQMLVGDGEKAGLLLSGELTLEIDDDKAVLYPGDSFQFKSNLLHNVFNHSATQAQVLWIMLVQPDKYL</sequence>
<dbReference type="Gene3D" id="2.60.120.10">
    <property type="entry name" value="Jelly Rolls"/>
    <property type="match status" value="1"/>
</dbReference>
<dbReference type="PANTHER" id="PTHR46797:SF2">
    <property type="entry name" value="TRANSCRIPTIONAL REGULATOR"/>
    <property type="match status" value="1"/>
</dbReference>
<protein>
    <submittedName>
        <fullName evidence="3">Helix-turn-helix transcriptional regulator</fullName>
    </submittedName>
</protein>
<dbReference type="RefSeq" id="WP_055773646.1">
    <property type="nucleotide sequence ID" value="NZ_CBCSCF010000001.1"/>
</dbReference>
<dbReference type="GO" id="GO:0005829">
    <property type="term" value="C:cytosol"/>
    <property type="evidence" value="ECO:0007669"/>
    <property type="project" value="TreeGrafter"/>
</dbReference>
<keyword evidence="1" id="KW-0238">DNA-binding</keyword>
<evidence type="ECO:0000313" key="4">
    <source>
        <dbReference type="EMBL" id="ORJ20564.1"/>
    </source>
</evidence>